<sequence>MPADGILVAAGSRIYVFGRLNSVISIDFRSQTVHLLPSMNVTMSVSVAGIIDGKIYCNKPRKQVMKVFNTETQMWEPEKTTPEMMSGCMVMMAGKIRAVQHM</sequence>
<evidence type="ECO:0000259" key="1">
    <source>
        <dbReference type="Pfam" id="PF25210"/>
    </source>
</evidence>
<dbReference type="Proteomes" id="UP000886595">
    <property type="component" value="Unassembled WGS sequence"/>
</dbReference>
<name>A0A8X7WC27_BRACI</name>
<dbReference type="InterPro" id="IPR057499">
    <property type="entry name" value="Kelch_FKB95"/>
</dbReference>
<gene>
    <name evidence="2" type="ORF">Bca52824_009529</name>
</gene>
<feature type="domain" description="FKB95-like N-terminal Kelch" evidence="1">
    <location>
        <begin position="2"/>
        <end position="96"/>
    </location>
</feature>
<reference evidence="2 3" key="1">
    <citation type="submission" date="2020-02" db="EMBL/GenBank/DDBJ databases">
        <authorList>
            <person name="Ma Q."/>
            <person name="Huang Y."/>
            <person name="Song X."/>
            <person name="Pei D."/>
        </authorList>
    </citation>
    <scope>NUCLEOTIDE SEQUENCE [LARGE SCALE GENOMIC DNA]</scope>
    <source>
        <strain evidence="2">Sxm20200214</strain>
        <tissue evidence="2">Leaf</tissue>
    </source>
</reference>
<dbReference type="SUPFAM" id="SSF117281">
    <property type="entry name" value="Kelch motif"/>
    <property type="match status" value="1"/>
</dbReference>
<dbReference type="InterPro" id="IPR050354">
    <property type="entry name" value="F-box/kelch-repeat_ARATH"/>
</dbReference>
<accession>A0A8X7WC27</accession>
<dbReference type="PANTHER" id="PTHR24414:SF184">
    <property type="entry name" value="GALACTOSE OXIDASE_KELCH REPEAT SUPERFAMILY PROTEIN"/>
    <property type="match status" value="1"/>
</dbReference>
<comment type="caution">
    <text evidence="2">The sequence shown here is derived from an EMBL/GenBank/DDBJ whole genome shotgun (WGS) entry which is preliminary data.</text>
</comment>
<proteinExistence type="predicted"/>
<dbReference type="EMBL" id="JAAMPC010000002">
    <property type="protein sequence ID" value="KAG2326801.1"/>
    <property type="molecule type" value="Genomic_DNA"/>
</dbReference>
<dbReference type="AlphaFoldDB" id="A0A8X7WC27"/>
<dbReference type="PANTHER" id="PTHR24414">
    <property type="entry name" value="F-BOX/KELCH-REPEAT PROTEIN SKIP4"/>
    <property type="match status" value="1"/>
</dbReference>
<dbReference type="Gene3D" id="2.120.10.80">
    <property type="entry name" value="Kelch-type beta propeller"/>
    <property type="match status" value="1"/>
</dbReference>
<organism evidence="2 3">
    <name type="scientific">Brassica carinata</name>
    <name type="common">Ethiopian mustard</name>
    <name type="synonym">Abyssinian cabbage</name>
    <dbReference type="NCBI Taxonomy" id="52824"/>
    <lineage>
        <taxon>Eukaryota</taxon>
        <taxon>Viridiplantae</taxon>
        <taxon>Streptophyta</taxon>
        <taxon>Embryophyta</taxon>
        <taxon>Tracheophyta</taxon>
        <taxon>Spermatophyta</taxon>
        <taxon>Magnoliopsida</taxon>
        <taxon>eudicotyledons</taxon>
        <taxon>Gunneridae</taxon>
        <taxon>Pentapetalae</taxon>
        <taxon>rosids</taxon>
        <taxon>malvids</taxon>
        <taxon>Brassicales</taxon>
        <taxon>Brassicaceae</taxon>
        <taxon>Brassiceae</taxon>
        <taxon>Brassica</taxon>
    </lineage>
</organism>
<dbReference type="OrthoDB" id="1022917at2759"/>
<dbReference type="InterPro" id="IPR015915">
    <property type="entry name" value="Kelch-typ_b-propeller"/>
</dbReference>
<dbReference type="Pfam" id="PF25210">
    <property type="entry name" value="Kelch_FKB95"/>
    <property type="match status" value="1"/>
</dbReference>
<protein>
    <recommendedName>
        <fullName evidence="1">FKB95-like N-terminal Kelch domain-containing protein</fullName>
    </recommendedName>
</protein>
<evidence type="ECO:0000313" key="3">
    <source>
        <dbReference type="Proteomes" id="UP000886595"/>
    </source>
</evidence>
<keyword evidence="3" id="KW-1185">Reference proteome</keyword>
<evidence type="ECO:0000313" key="2">
    <source>
        <dbReference type="EMBL" id="KAG2326801.1"/>
    </source>
</evidence>